<evidence type="ECO:0000313" key="7">
    <source>
        <dbReference type="EMBL" id="QSZ67188.1"/>
    </source>
</evidence>
<gene>
    <name evidence="7" type="ORF">RJ40_06585</name>
</gene>
<organism evidence="7 8">
    <name type="scientific">Methanofollis aquaemaris</name>
    <dbReference type="NCBI Taxonomy" id="126734"/>
    <lineage>
        <taxon>Archaea</taxon>
        <taxon>Methanobacteriati</taxon>
        <taxon>Methanobacteriota</taxon>
        <taxon>Stenosarchaea group</taxon>
        <taxon>Methanomicrobia</taxon>
        <taxon>Methanomicrobiales</taxon>
        <taxon>Methanomicrobiaceae</taxon>
        <taxon>Methanofollis</taxon>
    </lineage>
</organism>
<feature type="domain" description="Yip1" evidence="6">
    <location>
        <begin position="10"/>
        <end position="175"/>
    </location>
</feature>
<evidence type="ECO:0000256" key="3">
    <source>
        <dbReference type="ARBA" id="ARBA00022989"/>
    </source>
</evidence>
<dbReference type="Proteomes" id="UP001042704">
    <property type="component" value="Chromosome"/>
</dbReference>
<evidence type="ECO:0000259" key="6">
    <source>
        <dbReference type="Pfam" id="PF04893"/>
    </source>
</evidence>
<evidence type="ECO:0000256" key="4">
    <source>
        <dbReference type="ARBA" id="ARBA00023136"/>
    </source>
</evidence>
<feature type="transmembrane region" description="Helical" evidence="5">
    <location>
        <begin position="161"/>
        <end position="179"/>
    </location>
</feature>
<dbReference type="InterPro" id="IPR006977">
    <property type="entry name" value="Yip1_dom"/>
</dbReference>
<evidence type="ECO:0000313" key="8">
    <source>
        <dbReference type="Proteomes" id="UP001042704"/>
    </source>
</evidence>
<evidence type="ECO:0000256" key="1">
    <source>
        <dbReference type="ARBA" id="ARBA00004141"/>
    </source>
</evidence>
<reference evidence="7" key="1">
    <citation type="journal article" date="2001" name="Int. J. Syst. Evol. Microbiol.">
        <title>Methanofollis aquaemaris sp. nov., a methanogen isolated from an aquaculture fish pond.</title>
        <authorList>
            <person name="Lai M.C."/>
            <person name="Chen S.C."/>
        </authorList>
    </citation>
    <scope>NUCLEOTIDE SEQUENCE</scope>
    <source>
        <strain evidence="7">N2F9704</strain>
    </source>
</reference>
<feature type="transmembrane region" description="Helical" evidence="5">
    <location>
        <begin position="132"/>
        <end position="149"/>
    </location>
</feature>
<keyword evidence="4 5" id="KW-0472">Membrane</keyword>
<reference evidence="7" key="2">
    <citation type="submission" date="2019-02" db="EMBL/GenBank/DDBJ databases">
        <authorList>
            <person name="Chen S.-C."/>
            <person name="Chien H.-H."/>
            <person name="Lai M.-C."/>
        </authorList>
    </citation>
    <scope>NUCLEOTIDE SEQUENCE</scope>
    <source>
        <strain evidence="7">N2F9704</strain>
    </source>
</reference>
<keyword evidence="8" id="KW-1185">Reference proteome</keyword>
<comment type="subcellular location">
    <subcellularLocation>
        <location evidence="1">Membrane</location>
        <topology evidence="1">Multi-pass membrane protein</topology>
    </subcellularLocation>
</comment>
<keyword evidence="2 5" id="KW-0812">Transmembrane</keyword>
<dbReference type="GO" id="GO:0016020">
    <property type="term" value="C:membrane"/>
    <property type="evidence" value="ECO:0007669"/>
    <property type="project" value="UniProtKB-SubCell"/>
</dbReference>
<protein>
    <recommendedName>
        <fullName evidence="6">Yip1 domain-containing protein</fullName>
    </recommendedName>
</protein>
<feature type="transmembrane region" description="Helical" evidence="5">
    <location>
        <begin position="77"/>
        <end position="98"/>
    </location>
</feature>
<proteinExistence type="predicted"/>
<dbReference type="GeneID" id="76424014"/>
<feature type="transmembrane region" description="Helical" evidence="5">
    <location>
        <begin position="110"/>
        <end position="126"/>
    </location>
</feature>
<dbReference type="EMBL" id="CP036172">
    <property type="protein sequence ID" value="QSZ67188.1"/>
    <property type="molecule type" value="Genomic_DNA"/>
</dbReference>
<evidence type="ECO:0000256" key="5">
    <source>
        <dbReference type="SAM" id="Phobius"/>
    </source>
</evidence>
<dbReference type="KEGG" id="maqe:RJ40_06585"/>
<dbReference type="Pfam" id="PF04893">
    <property type="entry name" value="Yip1"/>
    <property type="match status" value="1"/>
</dbReference>
<keyword evidence="3 5" id="KW-1133">Transmembrane helix</keyword>
<name>A0A8A3S4W6_9EURY</name>
<feature type="transmembrane region" description="Helical" evidence="5">
    <location>
        <begin position="30"/>
        <end position="52"/>
    </location>
</feature>
<evidence type="ECO:0000256" key="2">
    <source>
        <dbReference type="ARBA" id="ARBA00022692"/>
    </source>
</evidence>
<sequence length="186" mass="20879">MSGDLPIKNFFTRPGCLFDQLRIKSLQEDLLFFFTVVLAASILSTLGTFLLYPDHEPAGLHLIGGMVFGAFGPLQSLITWVVILLSVSLVEHFFLLFVDEHQGFERTMKSAIYALLPTVLFWWTAVILKVPYAGLLLLLCFTLITYFGVRKFHEKSKDRAAFVSLATSAVLLILFSRWISVPGFGL</sequence>
<dbReference type="AlphaFoldDB" id="A0A8A3S4W6"/>
<dbReference type="RefSeq" id="WP_265580076.1">
    <property type="nucleotide sequence ID" value="NZ_CP036172.1"/>
</dbReference>
<accession>A0A8A3S4W6</accession>